<evidence type="ECO:0000313" key="1">
    <source>
        <dbReference type="EMBL" id="VAW28491.1"/>
    </source>
</evidence>
<gene>
    <name evidence="1" type="ORF">MNBD_BACTEROID07-1463</name>
</gene>
<dbReference type="EMBL" id="UOET01000246">
    <property type="protein sequence ID" value="VAW28491.1"/>
    <property type="molecule type" value="Genomic_DNA"/>
</dbReference>
<sequence length="37" mass="4427">MINQVDYKGVVFVLEVEKVVFCGNHEERKALFRFLIR</sequence>
<organism evidence="1">
    <name type="scientific">hydrothermal vent metagenome</name>
    <dbReference type="NCBI Taxonomy" id="652676"/>
    <lineage>
        <taxon>unclassified sequences</taxon>
        <taxon>metagenomes</taxon>
        <taxon>ecological metagenomes</taxon>
    </lineage>
</organism>
<accession>A0A3B0UBY3</accession>
<protein>
    <submittedName>
        <fullName evidence="1">Uncharacterized protein</fullName>
    </submittedName>
</protein>
<name>A0A3B0UBY3_9ZZZZ</name>
<reference evidence="1" key="1">
    <citation type="submission" date="2018-06" db="EMBL/GenBank/DDBJ databases">
        <authorList>
            <person name="Zhirakovskaya E."/>
        </authorList>
    </citation>
    <scope>NUCLEOTIDE SEQUENCE</scope>
</reference>
<proteinExistence type="predicted"/>
<dbReference type="AlphaFoldDB" id="A0A3B0UBY3"/>